<dbReference type="InterPro" id="IPR037359">
    <property type="entry name" value="NST/OST"/>
</dbReference>
<proteinExistence type="predicted"/>
<dbReference type="PANTHER" id="PTHR10605">
    <property type="entry name" value="HEPARAN SULFATE SULFOTRANSFERASE"/>
    <property type="match status" value="1"/>
</dbReference>
<sequence>MHPYKLPNLYIPGAGKSGTSTLHELLNTHPEICMSNIKEPHYWTRSNYDEVKDILLSRYETLFEDKNCKYFGESSTCYIAFPEFKVRMEPFYTKSPKFIFLLRNPIDRIYSHYWWLKGMGSEELSFKEAVLSDYDVAPAEKNRLPEGNFKTYFQFGLYGKWIQKFQETYGKENIHIITTESLKSNKLETLNSCFNFLNLENLDSLPDTLKNKTTLLKFPKVYKTTKKILFGDTLLKKTIKSLIPLKYRSPLKNKIHQSVFSLTSTNQEYPQLSSEDRLWLKSLYEEDVVLLKNITGKTFEDWEDFN</sequence>
<dbReference type="AlphaFoldDB" id="A0A8J2V8V4"/>
<gene>
    <name evidence="4" type="ORF">GCM10011312_06860</name>
</gene>
<keyword evidence="1" id="KW-0808">Transferase</keyword>
<dbReference type="InterPro" id="IPR000863">
    <property type="entry name" value="Sulfotransferase_dom"/>
</dbReference>
<dbReference type="GO" id="GO:0008146">
    <property type="term" value="F:sulfotransferase activity"/>
    <property type="evidence" value="ECO:0007669"/>
    <property type="project" value="InterPro"/>
</dbReference>
<evidence type="ECO:0000259" key="3">
    <source>
        <dbReference type="Pfam" id="PF00685"/>
    </source>
</evidence>
<dbReference type="Proteomes" id="UP000652231">
    <property type="component" value="Unassembled WGS sequence"/>
</dbReference>
<evidence type="ECO:0000256" key="1">
    <source>
        <dbReference type="ARBA" id="ARBA00022679"/>
    </source>
</evidence>
<accession>A0A8J2V8V4</accession>
<organism evidence="4 5">
    <name type="scientific">Planktosalinus lacus</name>
    <dbReference type="NCBI Taxonomy" id="1526573"/>
    <lineage>
        <taxon>Bacteria</taxon>
        <taxon>Pseudomonadati</taxon>
        <taxon>Bacteroidota</taxon>
        <taxon>Flavobacteriia</taxon>
        <taxon>Flavobacteriales</taxon>
        <taxon>Flavobacteriaceae</taxon>
        <taxon>Planktosalinus</taxon>
    </lineage>
</organism>
<evidence type="ECO:0000256" key="2">
    <source>
        <dbReference type="ARBA" id="ARBA00023180"/>
    </source>
</evidence>
<evidence type="ECO:0000313" key="4">
    <source>
        <dbReference type="EMBL" id="GGD85452.1"/>
    </source>
</evidence>
<keyword evidence="5" id="KW-1185">Reference proteome</keyword>
<dbReference type="EMBL" id="BMGK01000002">
    <property type="protein sequence ID" value="GGD85452.1"/>
    <property type="molecule type" value="Genomic_DNA"/>
</dbReference>
<feature type="domain" description="Sulfotransferase" evidence="3">
    <location>
        <begin position="11"/>
        <end position="202"/>
    </location>
</feature>
<reference evidence="4" key="1">
    <citation type="journal article" date="2014" name="Int. J. Syst. Evol. Microbiol.">
        <title>Complete genome sequence of Corynebacterium casei LMG S-19264T (=DSM 44701T), isolated from a smear-ripened cheese.</title>
        <authorList>
            <consortium name="US DOE Joint Genome Institute (JGI-PGF)"/>
            <person name="Walter F."/>
            <person name="Albersmeier A."/>
            <person name="Kalinowski J."/>
            <person name="Ruckert C."/>
        </authorList>
    </citation>
    <scope>NUCLEOTIDE SEQUENCE</scope>
    <source>
        <strain evidence="4">CGMCC 1.12924</strain>
    </source>
</reference>
<dbReference type="Gene3D" id="3.40.50.300">
    <property type="entry name" value="P-loop containing nucleotide triphosphate hydrolases"/>
    <property type="match status" value="1"/>
</dbReference>
<name>A0A8J2V8V4_9FLAO</name>
<dbReference type="PANTHER" id="PTHR10605:SF56">
    <property type="entry name" value="BIFUNCTIONAL HEPARAN SULFATE N-DEACETYLASE_N-SULFOTRANSFERASE"/>
    <property type="match status" value="1"/>
</dbReference>
<dbReference type="SUPFAM" id="SSF52540">
    <property type="entry name" value="P-loop containing nucleoside triphosphate hydrolases"/>
    <property type="match status" value="1"/>
</dbReference>
<evidence type="ECO:0000313" key="5">
    <source>
        <dbReference type="Proteomes" id="UP000652231"/>
    </source>
</evidence>
<keyword evidence="2" id="KW-0325">Glycoprotein</keyword>
<reference evidence="4" key="2">
    <citation type="submission" date="2020-09" db="EMBL/GenBank/DDBJ databases">
        <authorList>
            <person name="Sun Q."/>
            <person name="Zhou Y."/>
        </authorList>
    </citation>
    <scope>NUCLEOTIDE SEQUENCE</scope>
    <source>
        <strain evidence="4">CGMCC 1.12924</strain>
    </source>
</reference>
<dbReference type="InterPro" id="IPR027417">
    <property type="entry name" value="P-loop_NTPase"/>
</dbReference>
<protein>
    <recommendedName>
        <fullName evidence="3">Sulfotransferase domain-containing protein</fullName>
    </recommendedName>
</protein>
<dbReference type="Pfam" id="PF00685">
    <property type="entry name" value="Sulfotransfer_1"/>
    <property type="match status" value="1"/>
</dbReference>
<comment type="caution">
    <text evidence="4">The sequence shown here is derived from an EMBL/GenBank/DDBJ whole genome shotgun (WGS) entry which is preliminary data.</text>
</comment>
<dbReference type="RefSeq" id="WP_188439497.1">
    <property type="nucleotide sequence ID" value="NZ_BMGK01000002.1"/>
</dbReference>